<dbReference type="Proteomes" id="UP000054908">
    <property type="component" value="Unassembled WGS sequence"/>
</dbReference>
<sequence length="504" mass="58365">MNKTKGLLVGLLFLIFCYLLILQVIAIWPFTIDDMYISLRYAKNWVAGNGLLWNVGEEPVEGYSNFSFVVLAALAIRLWLDPIIVLKAMGVVGLFLSTIALYCLSRLWFTSWFALIPSLWLLLYRGEIIWAVSGLETTVYQSLICFSLLFLLKGMGYRFYPQPRSNPRVLFFVIAGFLLALAGLTRPEAPALMLLFLGLAFYDRPQDKQTEYYKALLGGCVTCMVIFVPYFMWRWIYYGQLFPNPVYCKSFMNFFAVMDRQYLYLALPFLILSLPVLFKGKDKRHYFFWLPSLLYLILLIDADPVAAFENRLFLPAFALLLPVAFLGISHISGYFFPKKDSVYQISLLMSAVWIAFLFIPFLNLANYRHFTFNPQAGIQLREQVLNWLKYNVAPHSQVVLGDSGQIPYFSSLRFIDSYCLNNKSMTRPPMNNTYERLCNEVFVTKPQVLILTSLVEKNGKAIYTPADLCLHNQLKQTHIYQFRAVFRANSQPHLYRYEIYTLLN</sequence>
<feature type="transmembrane region" description="Helical" evidence="1">
    <location>
        <begin position="262"/>
        <end position="278"/>
    </location>
</feature>
<reference evidence="2 3" key="1">
    <citation type="submission" date="2015-11" db="EMBL/GenBank/DDBJ databases">
        <title>Genomic analysis of 38 Legionella species identifies large and diverse effector repertoires.</title>
        <authorList>
            <person name="Burstein D."/>
            <person name="Amaro F."/>
            <person name="Zusman T."/>
            <person name="Lifshitz Z."/>
            <person name="Cohen O."/>
            <person name="Gilbert J.A."/>
            <person name="Pupko T."/>
            <person name="Shuman H.A."/>
            <person name="Segal G."/>
        </authorList>
    </citation>
    <scope>NUCLEOTIDE SEQUENCE [LARGE SCALE GENOMIC DNA]</scope>
    <source>
        <strain evidence="2 3">PX-1-G2-E2</strain>
    </source>
</reference>
<dbReference type="EMBL" id="LNYL01000015">
    <property type="protein sequence ID" value="KTD30505.1"/>
    <property type="molecule type" value="Genomic_DNA"/>
</dbReference>
<feature type="transmembrane region" description="Helical" evidence="1">
    <location>
        <begin position="128"/>
        <end position="151"/>
    </location>
</feature>
<feature type="transmembrane region" description="Helical" evidence="1">
    <location>
        <begin position="7"/>
        <end position="30"/>
    </location>
</feature>
<evidence type="ECO:0000313" key="3">
    <source>
        <dbReference type="Proteomes" id="UP000054908"/>
    </source>
</evidence>
<dbReference type="STRING" id="466.Lmac_0586"/>
<organism evidence="2 3">
    <name type="scientific">Legionella maceachernii</name>
    <dbReference type="NCBI Taxonomy" id="466"/>
    <lineage>
        <taxon>Bacteria</taxon>
        <taxon>Pseudomonadati</taxon>
        <taxon>Pseudomonadota</taxon>
        <taxon>Gammaproteobacteria</taxon>
        <taxon>Legionellales</taxon>
        <taxon>Legionellaceae</taxon>
        <taxon>Legionella</taxon>
    </lineage>
</organism>
<feature type="transmembrane region" description="Helical" evidence="1">
    <location>
        <begin position="342"/>
        <end position="365"/>
    </location>
</feature>
<feature type="transmembrane region" description="Helical" evidence="1">
    <location>
        <begin position="92"/>
        <end position="116"/>
    </location>
</feature>
<dbReference type="AlphaFoldDB" id="A0A0W0WDU2"/>
<keyword evidence="1" id="KW-0472">Membrane</keyword>
<dbReference type="PATRIC" id="fig|466.6.peg.627"/>
<keyword evidence="1" id="KW-1133">Transmembrane helix</keyword>
<feature type="transmembrane region" description="Helical" evidence="1">
    <location>
        <begin position="212"/>
        <end position="233"/>
    </location>
</feature>
<protein>
    <submittedName>
        <fullName evidence="2">LphB</fullName>
    </submittedName>
</protein>
<comment type="caution">
    <text evidence="2">The sequence shown here is derived from an EMBL/GenBank/DDBJ whole genome shotgun (WGS) entry which is preliminary data.</text>
</comment>
<feature type="transmembrane region" description="Helical" evidence="1">
    <location>
        <begin position="171"/>
        <end position="200"/>
    </location>
</feature>
<keyword evidence="1" id="KW-0812">Transmembrane</keyword>
<keyword evidence="3" id="KW-1185">Reference proteome</keyword>
<proteinExistence type="predicted"/>
<feature type="transmembrane region" description="Helical" evidence="1">
    <location>
        <begin position="312"/>
        <end position="336"/>
    </location>
</feature>
<evidence type="ECO:0000256" key="1">
    <source>
        <dbReference type="SAM" id="Phobius"/>
    </source>
</evidence>
<accession>A0A0W0WDU2</accession>
<gene>
    <name evidence="2" type="ORF">Lmac_0586</name>
</gene>
<feature type="transmembrane region" description="Helical" evidence="1">
    <location>
        <begin position="284"/>
        <end position="300"/>
    </location>
</feature>
<dbReference type="OrthoDB" id="5492344at2"/>
<name>A0A0W0WDU2_9GAMM</name>
<evidence type="ECO:0000313" key="2">
    <source>
        <dbReference type="EMBL" id="KTD30505.1"/>
    </source>
</evidence>
<dbReference type="RefSeq" id="WP_058451410.1">
    <property type="nucleotide sequence ID" value="NZ_CAAAIB010000014.1"/>
</dbReference>